<gene>
    <name evidence="1" type="ORF">LLCLJKAH_00254</name>
</gene>
<name>A0A7R8MKD3_9CAUD</name>
<keyword evidence="2" id="KW-1185">Reference proteome</keyword>
<reference evidence="1 2" key="1">
    <citation type="submission" date="2020-09" db="EMBL/GenBank/DDBJ databases">
        <authorList>
            <person name="Jameson E."/>
        </authorList>
    </citation>
    <scope>NUCLEOTIDE SEQUENCE [LARGE SCALE GENOMIC DNA]</scope>
</reference>
<protein>
    <submittedName>
        <fullName evidence="1">Uncharacterized protein</fullName>
    </submittedName>
</protein>
<dbReference type="Proteomes" id="UP000596247">
    <property type="component" value="Chromosome"/>
</dbReference>
<sequence length="130" mass="14630">MSLEVTYGEYKKPQVGVKYPVLIWEISDAAKQYMFDHLRKVVAVTCFKNADDAKRAMDVIVIDNVATGEIDGNTVLWVNCSIDGVYRRILVNTPQLKTFEPYFIDGKVTVEATALLSPSGTWGFYNLEDV</sequence>
<dbReference type="EMBL" id="LR881104">
    <property type="protein sequence ID" value="CAD5236243.1"/>
    <property type="molecule type" value="Genomic_DNA"/>
</dbReference>
<organism evidence="1 2">
    <name type="scientific">Klebsiella phage vB_KvM-Eowyn</name>
    <dbReference type="NCBI Taxonomy" id="2762819"/>
    <lineage>
        <taxon>Viruses</taxon>
        <taxon>Duplodnaviria</taxon>
        <taxon>Heunggongvirae</taxon>
        <taxon>Uroviricota</taxon>
        <taxon>Caudoviricetes</taxon>
        <taxon>Chimalliviridae</taxon>
        <taxon>Eowynvirus</taxon>
        <taxon>Eowynvirus eowyn</taxon>
    </lineage>
</organism>
<proteinExistence type="predicted"/>
<evidence type="ECO:0000313" key="1">
    <source>
        <dbReference type="EMBL" id="CAD5236243.1"/>
    </source>
</evidence>
<evidence type="ECO:0000313" key="2">
    <source>
        <dbReference type="Proteomes" id="UP000596247"/>
    </source>
</evidence>
<accession>A0A7R8MKD3</accession>